<accession>A0A5C8NN02</accession>
<comment type="caution">
    <text evidence="1">The sequence shown here is derived from an EMBL/GenBank/DDBJ whole genome shotgun (WGS) entry which is preliminary data.</text>
</comment>
<dbReference type="Proteomes" id="UP000321548">
    <property type="component" value="Unassembled WGS sequence"/>
</dbReference>
<name>A0A5C8NN02_9BURK</name>
<protein>
    <submittedName>
        <fullName evidence="1">Uncharacterized protein</fullName>
    </submittedName>
</protein>
<dbReference type="AlphaFoldDB" id="A0A5C8NN02"/>
<dbReference type="EMBL" id="VDUY01000010">
    <property type="protein sequence ID" value="TXL62470.1"/>
    <property type="molecule type" value="Genomic_DNA"/>
</dbReference>
<dbReference type="OrthoDB" id="8911580at2"/>
<evidence type="ECO:0000313" key="1">
    <source>
        <dbReference type="EMBL" id="TXL62470.1"/>
    </source>
</evidence>
<keyword evidence="2" id="KW-1185">Reference proteome</keyword>
<organism evidence="1 2">
    <name type="scientific">Zeimonas arvi</name>
    <dbReference type="NCBI Taxonomy" id="2498847"/>
    <lineage>
        <taxon>Bacteria</taxon>
        <taxon>Pseudomonadati</taxon>
        <taxon>Pseudomonadota</taxon>
        <taxon>Betaproteobacteria</taxon>
        <taxon>Burkholderiales</taxon>
        <taxon>Burkholderiaceae</taxon>
        <taxon>Zeimonas</taxon>
    </lineage>
</organism>
<reference evidence="1 2" key="1">
    <citation type="submission" date="2019-06" db="EMBL/GenBank/DDBJ databases">
        <title>Quisquiliibacterium sp. nov., isolated from a maize field.</title>
        <authorList>
            <person name="Lin S.-Y."/>
            <person name="Tsai C.-F."/>
            <person name="Young C.-C."/>
        </authorList>
    </citation>
    <scope>NUCLEOTIDE SEQUENCE [LARGE SCALE GENOMIC DNA]</scope>
    <source>
        <strain evidence="1 2">CC-CFT501</strain>
    </source>
</reference>
<gene>
    <name evidence="1" type="ORF">FHP08_18060</name>
</gene>
<sequence length="76" mass="8549">MARKLTDSCPRLRLRLKTLDDVRVDLSRLYWAAKAGQIETSDASRLANLLAIPGRLIEGGDIEARLATLERRELES</sequence>
<evidence type="ECO:0000313" key="2">
    <source>
        <dbReference type="Proteomes" id="UP000321548"/>
    </source>
</evidence>
<proteinExistence type="predicted"/>